<evidence type="ECO:0000313" key="3">
    <source>
        <dbReference type="Proteomes" id="UP000280405"/>
    </source>
</evidence>
<dbReference type="AlphaFoldDB" id="A0A3A8F3K1"/>
<reference evidence="2 3" key="1">
    <citation type="submission" date="2018-09" db="EMBL/GenBank/DDBJ databases">
        <title>The draft genome of Acinetobacter spp. strains.</title>
        <authorList>
            <person name="Qin J."/>
            <person name="Feng Y."/>
            <person name="Zong Z."/>
        </authorList>
    </citation>
    <scope>NUCLEOTIDE SEQUENCE [LARGE SCALE GENOMIC DNA]</scope>
    <source>
        <strain evidence="2 3">WCHAc060115</strain>
    </source>
</reference>
<keyword evidence="1" id="KW-0472">Membrane</keyword>
<evidence type="ECO:0000256" key="1">
    <source>
        <dbReference type="SAM" id="Phobius"/>
    </source>
</evidence>
<dbReference type="EMBL" id="RAXT01000018">
    <property type="protein sequence ID" value="RKG37640.1"/>
    <property type="molecule type" value="Genomic_DNA"/>
</dbReference>
<feature type="transmembrane region" description="Helical" evidence="1">
    <location>
        <begin position="6"/>
        <end position="23"/>
    </location>
</feature>
<accession>A0A3A8F3K1</accession>
<organism evidence="2 3">
    <name type="scientific">Acinetobacter rongchengensis</name>
    <dbReference type="NCBI Taxonomy" id="2419601"/>
    <lineage>
        <taxon>Bacteria</taxon>
        <taxon>Pseudomonadati</taxon>
        <taxon>Pseudomonadota</taxon>
        <taxon>Gammaproteobacteria</taxon>
        <taxon>Moraxellales</taxon>
        <taxon>Moraxellaceae</taxon>
        <taxon>Acinetobacter</taxon>
    </lineage>
</organism>
<name>A0A3A8F3K1_9GAMM</name>
<protein>
    <submittedName>
        <fullName evidence="2">Uncharacterized protein</fullName>
    </submittedName>
</protein>
<keyword evidence="1" id="KW-1133">Transmembrane helix</keyword>
<sequence>MLVFGAILTLAVFFVFFIGKEKITEIRNILEKVEQDIVLLNTVLNEIRLKHLKKLGLKYLFSIAYGLNHHQPMSLSTLQEVALEEGFPILKVFKSAHEYRNDIDVQDITYQLKMRRKVQEDLQFNANYSKAPFLFLGIWWLITISMVVSTQNSLHFTAFWFWVIALYFTISSTLTYYKDIDQFTKKLKRHCSVE</sequence>
<evidence type="ECO:0000313" key="2">
    <source>
        <dbReference type="EMBL" id="RKG37640.1"/>
    </source>
</evidence>
<comment type="caution">
    <text evidence="2">The sequence shown here is derived from an EMBL/GenBank/DDBJ whole genome shotgun (WGS) entry which is preliminary data.</text>
</comment>
<keyword evidence="3" id="KW-1185">Reference proteome</keyword>
<feature type="transmembrane region" description="Helical" evidence="1">
    <location>
        <begin position="133"/>
        <end position="151"/>
    </location>
</feature>
<dbReference type="Proteomes" id="UP000280405">
    <property type="component" value="Unassembled WGS sequence"/>
</dbReference>
<keyword evidence="1" id="KW-0812">Transmembrane</keyword>
<dbReference type="OrthoDB" id="6688167at2"/>
<dbReference type="RefSeq" id="WP_120384196.1">
    <property type="nucleotide sequence ID" value="NZ_RAXT01000018.1"/>
</dbReference>
<gene>
    <name evidence="2" type="ORF">D7V20_10275</name>
</gene>
<proteinExistence type="predicted"/>
<feature type="transmembrane region" description="Helical" evidence="1">
    <location>
        <begin position="157"/>
        <end position="177"/>
    </location>
</feature>